<proteinExistence type="predicted"/>
<reference evidence="4" key="1">
    <citation type="journal article" date="2020" name="Nat. Commun.">
        <title>Genome sequence of the cluster root forming white lupin.</title>
        <authorList>
            <person name="Hufnagel B."/>
            <person name="Marques A."/>
            <person name="Soriano A."/>
            <person name="Marques L."/>
            <person name="Divol F."/>
            <person name="Doumas P."/>
            <person name="Sallet E."/>
            <person name="Mancinotti D."/>
            <person name="Carrere S."/>
            <person name="Marande W."/>
            <person name="Arribat S."/>
            <person name="Keller J."/>
            <person name="Huneau C."/>
            <person name="Blein T."/>
            <person name="Aime D."/>
            <person name="Laguerre M."/>
            <person name="Taylor J."/>
            <person name="Schubert V."/>
            <person name="Nelson M."/>
            <person name="Geu-Flores F."/>
            <person name="Crespi M."/>
            <person name="Gallardo-Guerrero K."/>
            <person name="Delaux P.-M."/>
            <person name="Salse J."/>
            <person name="Berges H."/>
            <person name="Guyot R."/>
            <person name="Gouzy J."/>
            <person name="Peret B."/>
        </authorList>
    </citation>
    <scope>NUCLEOTIDE SEQUENCE [LARGE SCALE GENOMIC DNA]</scope>
    <source>
        <strain evidence="4">cv. Amiga</strain>
    </source>
</reference>
<protein>
    <submittedName>
        <fullName evidence="3">Putative gag-polypeptide of LTR copia-type</fullName>
    </submittedName>
</protein>
<sequence length="90" mass="10487">MPLQNSRTNFFNVTVSSIFILHFIFFFLTFFTFIFYSLSIHNFNDGLYVTNTRSIHLHMGDNPGAILVTTPPDGSNYQSWSRSIRELIFI</sequence>
<accession>A0A6A4R7J9</accession>
<name>A0A6A4R7J9_LUPAL</name>
<comment type="caution">
    <text evidence="3">The sequence shown here is derived from an EMBL/GenBank/DDBJ whole genome shotgun (WGS) entry which is preliminary data.</text>
</comment>
<feature type="transmembrane region" description="Helical" evidence="1">
    <location>
        <begin position="20"/>
        <end position="38"/>
    </location>
</feature>
<evidence type="ECO:0000313" key="4">
    <source>
        <dbReference type="Proteomes" id="UP000447434"/>
    </source>
</evidence>
<evidence type="ECO:0000256" key="1">
    <source>
        <dbReference type="SAM" id="Phobius"/>
    </source>
</evidence>
<keyword evidence="1" id="KW-0472">Membrane</keyword>
<keyword evidence="1" id="KW-1133">Transmembrane helix</keyword>
<evidence type="ECO:0000313" key="3">
    <source>
        <dbReference type="EMBL" id="KAE9621166.1"/>
    </source>
</evidence>
<keyword evidence="4" id="KW-1185">Reference proteome</keyword>
<dbReference type="AlphaFoldDB" id="A0A6A4R7J9"/>
<dbReference type="InterPro" id="IPR029472">
    <property type="entry name" value="Copia-like_N"/>
</dbReference>
<evidence type="ECO:0000259" key="2">
    <source>
        <dbReference type="Pfam" id="PF14244"/>
    </source>
</evidence>
<keyword evidence="1" id="KW-0812">Transmembrane</keyword>
<organism evidence="3 4">
    <name type="scientific">Lupinus albus</name>
    <name type="common">White lupine</name>
    <name type="synonym">Lupinus termis</name>
    <dbReference type="NCBI Taxonomy" id="3870"/>
    <lineage>
        <taxon>Eukaryota</taxon>
        <taxon>Viridiplantae</taxon>
        <taxon>Streptophyta</taxon>
        <taxon>Embryophyta</taxon>
        <taxon>Tracheophyta</taxon>
        <taxon>Spermatophyta</taxon>
        <taxon>Magnoliopsida</taxon>
        <taxon>eudicotyledons</taxon>
        <taxon>Gunneridae</taxon>
        <taxon>Pentapetalae</taxon>
        <taxon>rosids</taxon>
        <taxon>fabids</taxon>
        <taxon>Fabales</taxon>
        <taxon>Fabaceae</taxon>
        <taxon>Papilionoideae</taxon>
        <taxon>50 kb inversion clade</taxon>
        <taxon>genistoids sensu lato</taxon>
        <taxon>core genistoids</taxon>
        <taxon>Genisteae</taxon>
        <taxon>Lupinus</taxon>
    </lineage>
</organism>
<dbReference type="Proteomes" id="UP000447434">
    <property type="component" value="Chromosome 1"/>
</dbReference>
<gene>
    <name evidence="3" type="ORF">Lalb_Chr01g0010631</name>
</gene>
<dbReference type="Pfam" id="PF14244">
    <property type="entry name" value="Retrotran_gag_3"/>
    <property type="match status" value="1"/>
</dbReference>
<dbReference type="EMBL" id="WOCE01000001">
    <property type="protein sequence ID" value="KAE9621166.1"/>
    <property type="molecule type" value="Genomic_DNA"/>
</dbReference>
<feature type="domain" description="Retrotransposon Copia-like N-terminal" evidence="2">
    <location>
        <begin position="58"/>
        <end position="86"/>
    </location>
</feature>